<dbReference type="Proteomes" id="UP001140234">
    <property type="component" value="Unassembled WGS sequence"/>
</dbReference>
<reference evidence="1" key="1">
    <citation type="submission" date="2022-07" db="EMBL/GenBank/DDBJ databases">
        <title>Phylogenomic reconstructions and comparative analyses of Kickxellomycotina fungi.</title>
        <authorList>
            <person name="Reynolds N.K."/>
            <person name="Stajich J.E."/>
            <person name="Barry K."/>
            <person name="Grigoriev I.V."/>
            <person name="Crous P."/>
            <person name="Smith M.E."/>
        </authorList>
    </citation>
    <scope>NUCLEOTIDE SEQUENCE</scope>
    <source>
        <strain evidence="1">CBS 109366</strain>
    </source>
</reference>
<sequence>MLSLAAQCRQYTTIRLPRSQGSLPVVPLTALTLWGRAMHTLLTFRPQDSVTSAVPLLKARTAPKCPRTRRCESEIRRLAQSPDTIARALAMYREAMRDLPPRSLTPWLLFDRCHSYNVAPDEQRWLARSLSALHGHECHGMHELLLRAYLSLGRERQLREAVTDLCIRPAPIGASTLFDVLAQLQGTPADHQLACRLWAAVADLPRFRPSQACVRLAVKAAVHSDNIAIAIQTYQQVVAGRWPGVRGGFWIEKLLIYGLAINRHTTQAFELAAATSATPPASAAAAMQATHRFELLLSGLSAARCEEELEAVFLHVRDKLGMRPTAAMYSSLLGALAWSRDWDEIERYLDLMVQDGHPVSDAIWKRLLLGFSKQGRVDLCDRVLAEMGRRGVPCTHVVVQAAIQAFAQLGSLEMVLRWYRVVTAALAAHARLLPAQQRAANIDGTVTSSSSSSSSNSTSASCAPSVDRGAEPAPDQPTTLQQPESFTEYFIARNELVWHRSALSTLVDVIGELGDAPLLLWLWDDIWHHSRRVRTLRLSPHMYMMFARSLAWHGLLDSHEGTILSWIRDPSNGFSFAQQQEAAEFVVRCLRGDRAALCRPRMRARAVDIVPQPPPDGAVPDDAAPGARRRLDPTRVSM</sequence>
<evidence type="ECO:0000313" key="2">
    <source>
        <dbReference type="Proteomes" id="UP001140234"/>
    </source>
</evidence>
<keyword evidence="2" id="KW-1185">Reference proteome</keyword>
<comment type="caution">
    <text evidence="1">The sequence shown here is derived from an EMBL/GenBank/DDBJ whole genome shotgun (WGS) entry which is preliminary data.</text>
</comment>
<proteinExistence type="predicted"/>
<organism evidence="1 2">
    <name type="scientific">Coemansia nantahalensis</name>
    <dbReference type="NCBI Taxonomy" id="2789366"/>
    <lineage>
        <taxon>Eukaryota</taxon>
        <taxon>Fungi</taxon>
        <taxon>Fungi incertae sedis</taxon>
        <taxon>Zoopagomycota</taxon>
        <taxon>Kickxellomycotina</taxon>
        <taxon>Kickxellomycetes</taxon>
        <taxon>Kickxellales</taxon>
        <taxon>Kickxellaceae</taxon>
        <taxon>Coemansia</taxon>
    </lineage>
</organism>
<dbReference type="EMBL" id="JANBUJ010001355">
    <property type="protein sequence ID" value="KAJ2767714.1"/>
    <property type="molecule type" value="Genomic_DNA"/>
</dbReference>
<accession>A0ACC1JUS6</accession>
<gene>
    <name evidence="1" type="ORF">IWQ57_003842</name>
</gene>
<protein>
    <submittedName>
        <fullName evidence="1">Uncharacterized protein</fullName>
    </submittedName>
</protein>
<name>A0ACC1JUS6_9FUNG</name>
<evidence type="ECO:0000313" key="1">
    <source>
        <dbReference type="EMBL" id="KAJ2767714.1"/>
    </source>
</evidence>